<evidence type="ECO:0000256" key="2">
    <source>
        <dbReference type="ARBA" id="ARBA00022801"/>
    </source>
</evidence>
<dbReference type="InterPro" id="IPR050884">
    <property type="entry name" value="CNP_phosphodiesterase-III"/>
</dbReference>
<proteinExistence type="inferred from homology"/>
<dbReference type="PANTHER" id="PTHR42988:SF2">
    <property type="entry name" value="CYCLIC NUCLEOTIDE PHOSPHODIESTERASE CBUA0032-RELATED"/>
    <property type="match status" value="1"/>
</dbReference>
<keyword evidence="1" id="KW-0479">Metal-binding</keyword>
<dbReference type="KEGG" id="lpav:PLANPX_5051"/>
<comment type="similarity">
    <text evidence="4">Belongs to the cyclic nucleotide phosphodiesterase class-III family.</text>
</comment>
<evidence type="ECO:0000259" key="5">
    <source>
        <dbReference type="Pfam" id="PF00149"/>
    </source>
</evidence>
<evidence type="ECO:0000313" key="7">
    <source>
        <dbReference type="Proteomes" id="UP000326837"/>
    </source>
</evidence>
<protein>
    <recommendedName>
        <fullName evidence="5">Calcineurin-like phosphoesterase domain-containing protein</fullName>
    </recommendedName>
</protein>
<dbReference type="PANTHER" id="PTHR42988">
    <property type="entry name" value="PHOSPHOHYDROLASE"/>
    <property type="match status" value="1"/>
</dbReference>
<keyword evidence="2" id="KW-0378">Hydrolase</keyword>
<feature type="domain" description="Calcineurin-like phosphoesterase" evidence="5">
    <location>
        <begin position="3"/>
        <end position="190"/>
    </location>
</feature>
<evidence type="ECO:0000256" key="1">
    <source>
        <dbReference type="ARBA" id="ARBA00022723"/>
    </source>
</evidence>
<sequence>MRRIIHLSDLHFGAEEPAIAEGLLKDIDQQAAQLLVVSGDLTQRARASQFADAERFLKHIELPRIVVPGNHDIPLYNAIARWLTPLDNYRRFIGVNVEPTFYDAELAVAGVNTARSNTWKDGRISPQQVERLRQFFVAQADAACKILVAHHPFIPPAKEPNAALVDGGPAALRVFEACGCHLILAGHLHVAYSGDVRPHHVEVKRSILVIQAGTAISHRRRDEPNAYNVLTVDGATLTLEVRTWNGRTFVGTPPQRFVQTAEGWNKSGT</sequence>
<reference evidence="7" key="1">
    <citation type="submission" date="2019-10" db="EMBL/GenBank/DDBJ databases">
        <title>Lacipirellula parvula gen. nov., sp. nov., representing a lineage of planctomycetes widespread in freshwater anoxic habitats, and description of the family Lacipirellulaceae.</title>
        <authorList>
            <person name="Dedysh S.N."/>
            <person name="Kulichevskaya I.S."/>
            <person name="Beletsky A.V."/>
            <person name="Rakitin A.L."/>
            <person name="Mardanov A.V."/>
            <person name="Ivanova A.A."/>
            <person name="Saltykova V.X."/>
            <person name="Rijpstra W.I.C."/>
            <person name="Sinninghe Damste J.S."/>
            <person name="Ravin N.V."/>
        </authorList>
    </citation>
    <scope>NUCLEOTIDE SEQUENCE [LARGE SCALE GENOMIC DNA]</scope>
    <source>
        <strain evidence="7">PX69</strain>
    </source>
</reference>
<dbReference type="AlphaFoldDB" id="A0A5K7XPR6"/>
<dbReference type="InterPro" id="IPR029052">
    <property type="entry name" value="Metallo-depent_PP-like"/>
</dbReference>
<gene>
    <name evidence="6" type="ORF">PLANPX_5051</name>
</gene>
<evidence type="ECO:0000256" key="4">
    <source>
        <dbReference type="ARBA" id="ARBA00025742"/>
    </source>
</evidence>
<evidence type="ECO:0000256" key="3">
    <source>
        <dbReference type="ARBA" id="ARBA00023004"/>
    </source>
</evidence>
<keyword evidence="7" id="KW-1185">Reference proteome</keyword>
<dbReference type="SUPFAM" id="SSF56300">
    <property type="entry name" value="Metallo-dependent phosphatases"/>
    <property type="match status" value="1"/>
</dbReference>
<dbReference type="Gene3D" id="3.60.21.10">
    <property type="match status" value="1"/>
</dbReference>
<dbReference type="Pfam" id="PF00149">
    <property type="entry name" value="Metallophos"/>
    <property type="match status" value="1"/>
</dbReference>
<name>A0A5K7XPR6_9BACT</name>
<organism evidence="6 7">
    <name type="scientific">Lacipirellula parvula</name>
    <dbReference type="NCBI Taxonomy" id="2650471"/>
    <lineage>
        <taxon>Bacteria</taxon>
        <taxon>Pseudomonadati</taxon>
        <taxon>Planctomycetota</taxon>
        <taxon>Planctomycetia</taxon>
        <taxon>Pirellulales</taxon>
        <taxon>Lacipirellulaceae</taxon>
        <taxon>Lacipirellula</taxon>
    </lineage>
</organism>
<dbReference type="EMBL" id="AP021861">
    <property type="protein sequence ID" value="BBO35439.1"/>
    <property type="molecule type" value="Genomic_DNA"/>
</dbReference>
<dbReference type="InterPro" id="IPR004843">
    <property type="entry name" value="Calcineurin-like_PHP"/>
</dbReference>
<dbReference type="Proteomes" id="UP000326837">
    <property type="component" value="Chromosome"/>
</dbReference>
<dbReference type="GO" id="GO:0016787">
    <property type="term" value="F:hydrolase activity"/>
    <property type="evidence" value="ECO:0007669"/>
    <property type="project" value="UniProtKB-KW"/>
</dbReference>
<evidence type="ECO:0000313" key="6">
    <source>
        <dbReference type="EMBL" id="BBO35439.1"/>
    </source>
</evidence>
<dbReference type="RefSeq" id="WP_172992246.1">
    <property type="nucleotide sequence ID" value="NZ_AP021861.1"/>
</dbReference>
<accession>A0A5K7XPR6</accession>
<keyword evidence="3" id="KW-0408">Iron</keyword>
<dbReference type="GO" id="GO:0046872">
    <property type="term" value="F:metal ion binding"/>
    <property type="evidence" value="ECO:0007669"/>
    <property type="project" value="UniProtKB-KW"/>
</dbReference>